<evidence type="ECO:0000256" key="2">
    <source>
        <dbReference type="ARBA" id="ARBA00022490"/>
    </source>
</evidence>
<keyword evidence="2 8" id="KW-0963">Cytoplasm</keyword>
<evidence type="ECO:0000256" key="7">
    <source>
        <dbReference type="ARBA" id="ARBA00048539"/>
    </source>
</evidence>
<keyword evidence="3 8" id="KW-0436">Ligase</keyword>
<dbReference type="Proteomes" id="UP001597318">
    <property type="component" value="Unassembled WGS sequence"/>
</dbReference>
<dbReference type="InterPro" id="IPR015262">
    <property type="entry name" value="tRNA_Ile_lys_synt_subst-bd"/>
</dbReference>
<reference evidence="11" key="1">
    <citation type="journal article" date="2019" name="Int. J. Syst. Evol. Microbiol.">
        <title>The Global Catalogue of Microorganisms (GCM) 10K type strain sequencing project: providing services to taxonomists for standard genome sequencing and annotation.</title>
        <authorList>
            <consortium name="The Broad Institute Genomics Platform"/>
            <consortium name="The Broad Institute Genome Sequencing Center for Infectious Disease"/>
            <person name="Wu L."/>
            <person name="Ma J."/>
        </authorList>
    </citation>
    <scope>NUCLEOTIDE SEQUENCE [LARGE SCALE GENOMIC DNA]</scope>
    <source>
        <strain evidence="11">CGMCC 1.15474</strain>
    </source>
</reference>
<dbReference type="SUPFAM" id="SSF52402">
    <property type="entry name" value="Adenine nucleotide alpha hydrolases-like"/>
    <property type="match status" value="1"/>
</dbReference>
<comment type="subcellular location">
    <subcellularLocation>
        <location evidence="1 8">Cytoplasm</location>
    </subcellularLocation>
</comment>
<gene>
    <name evidence="8 10" type="primary">tilS</name>
    <name evidence="10" type="ORF">ACFSKK_25190</name>
</gene>
<feature type="binding site" evidence="8">
    <location>
        <begin position="26"/>
        <end position="31"/>
    </location>
    <ligand>
        <name>ATP</name>
        <dbReference type="ChEBI" id="CHEBI:30616"/>
    </ligand>
</feature>
<comment type="caution">
    <text evidence="10">The sequence shown here is derived from an EMBL/GenBank/DDBJ whole genome shotgun (WGS) entry which is preliminary data.</text>
</comment>
<evidence type="ECO:0000256" key="1">
    <source>
        <dbReference type="ARBA" id="ARBA00004496"/>
    </source>
</evidence>
<protein>
    <recommendedName>
        <fullName evidence="8">tRNA(Ile)-lysidine synthase</fullName>
        <ecNumber evidence="8">6.3.4.19</ecNumber>
    </recommendedName>
    <alternativeName>
        <fullName evidence="8">tRNA(Ile)-2-lysyl-cytidine synthase</fullName>
    </alternativeName>
    <alternativeName>
        <fullName evidence="8">tRNA(Ile)-lysidine synthetase</fullName>
    </alternativeName>
</protein>
<dbReference type="SMART" id="SM00977">
    <property type="entry name" value="TilS_C"/>
    <property type="match status" value="1"/>
</dbReference>
<evidence type="ECO:0000256" key="4">
    <source>
        <dbReference type="ARBA" id="ARBA00022694"/>
    </source>
</evidence>
<dbReference type="SUPFAM" id="SSF56037">
    <property type="entry name" value="PheT/TilS domain"/>
    <property type="match status" value="1"/>
</dbReference>
<comment type="domain">
    <text evidence="8">The N-terminal region contains the highly conserved SGGXDS motif, predicted to be a P-loop motif involved in ATP binding.</text>
</comment>
<feature type="domain" description="Lysidine-tRNA(Ile) synthetase C-terminal" evidence="9">
    <location>
        <begin position="385"/>
        <end position="458"/>
    </location>
</feature>
<dbReference type="InterPro" id="IPR012796">
    <property type="entry name" value="Lysidine-tRNA-synth_C"/>
</dbReference>
<evidence type="ECO:0000313" key="10">
    <source>
        <dbReference type="EMBL" id="MFD2216969.1"/>
    </source>
</evidence>
<evidence type="ECO:0000256" key="3">
    <source>
        <dbReference type="ARBA" id="ARBA00022598"/>
    </source>
</evidence>
<keyword evidence="6 8" id="KW-0067">ATP-binding</keyword>
<accession>A0ABW5C5I3</accession>
<evidence type="ECO:0000256" key="6">
    <source>
        <dbReference type="ARBA" id="ARBA00022840"/>
    </source>
</evidence>
<evidence type="ECO:0000256" key="8">
    <source>
        <dbReference type="HAMAP-Rule" id="MF_01161"/>
    </source>
</evidence>
<dbReference type="InterPro" id="IPR011063">
    <property type="entry name" value="TilS/TtcA_N"/>
</dbReference>
<name>A0ABW5C5I3_9BACI</name>
<dbReference type="PANTHER" id="PTHR43033:SF1">
    <property type="entry name" value="TRNA(ILE)-LYSIDINE SYNTHASE-RELATED"/>
    <property type="match status" value="1"/>
</dbReference>
<sequence>MLKNFEAIVQKQQLFEDRSTIVVGVSGGPDSLALLHLLYQVREKMNLNIVAAHVDHMFRGEQSEDEMHFVINFCKKYQITCEATQINVSAYAKTRKISAQVAARECRYHFFTEVLDKYQADYLALGHHGDDQVETILMRMVRGSTGEALAGMKMKRPYHNGFLIRPLLAYSKQEILDYCKENELMPRFDPSNEKSDYTRNRFRKHVLSFLKQENPLVHERFRYFSETLLEDESYLQVLTEESMNKVIKRKEKSAVEMDIIRFLSLPLPLQRRGIKLILNYLYVNIPSSLSSIHIESLQALLSQNHPSGSLDYPGGLKVIKSYHTCLFTFEHKEATEYCLDLTIPSVLSIPNGNGSISCSFVSETGVHAKGNDIFLLNSRDLYEPLIVRTRKQGDKMKLKGMNGTKKVKDIFIDEKIPLHSRHSWPIVEDGKGNILWIPGLKKSSYEAENIEGDGCIVLQFRS</sequence>
<evidence type="ECO:0000259" key="9">
    <source>
        <dbReference type="SMART" id="SM00977"/>
    </source>
</evidence>
<dbReference type="Pfam" id="PF11734">
    <property type="entry name" value="TilS_C"/>
    <property type="match status" value="1"/>
</dbReference>
<dbReference type="RefSeq" id="WP_379053682.1">
    <property type="nucleotide sequence ID" value="NZ_CP095550.1"/>
</dbReference>
<proteinExistence type="inferred from homology"/>
<comment type="function">
    <text evidence="8">Ligates lysine onto the cytidine present at position 34 of the AUA codon-specific tRNA(Ile) that contains the anticodon CAU, in an ATP-dependent manner. Cytidine is converted to lysidine, thus changing the amino acid specificity of the tRNA from methionine to isoleucine.</text>
</comment>
<dbReference type="EC" id="6.3.4.19" evidence="8"/>
<keyword evidence="11" id="KW-1185">Reference proteome</keyword>
<dbReference type="NCBIfam" id="TIGR02433">
    <property type="entry name" value="lysidine_TilS_C"/>
    <property type="match status" value="1"/>
</dbReference>
<dbReference type="InterPro" id="IPR014729">
    <property type="entry name" value="Rossmann-like_a/b/a_fold"/>
</dbReference>
<dbReference type="EMBL" id="JBHUIK010000011">
    <property type="protein sequence ID" value="MFD2216969.1"/>
    <property type="molecule type" value="Genomic_DNA"/>
</dbReference>
<dbReference type="InterPro" id="IPR012094">
    <property type="entry name" value="tRNA_Ile_lys_synt"/>
</dbReference>
<dbReference type="InterPro" id="IPR012795">
    <property type="entry name" value="tRNA_Ile_lys_synt_N"/>
</dbReference>
<dbReference type="PANTHER" id="PTHR43033">
    <property type="entry name" value="TRNA(ILE)-LYSIDINE SYNTHASE-RELATED"/>
    <property type="match status" value="1"/>
</dbReference>
<evidence type="ECO:0000256" key="5">
    <source>
        <dbReference type="ARBA" id="ARBA00022741"/>
    </source>
</evidence>
<dbReference type="GO" id="GO:0032267">
    <property type="term" value="F:tRNA(Ile)-lysidine synthase activity"/>
    <property type="evidence" value="ECO:0007669"/>
    <property type="project" value="UniProtKB-EC"/>
</dbReference>
<dbReference type="CDD" id="cd01992">
    <property type="entry name" value="TilS_N"/>
    <property type="match status" value="1"/>
</dbReference>
<dbReference type="Pfam" id="PF01171">
    <property type="entry name" value="ATP_bind_3"/>
    <property type="match status" value="1"/>
</dbReference>
<dbReference type="Gene3D" id="3.40.50.620">
    <property type="entry name" value="HUPs"/>
    <property type="match status" value="1"/>
</dbReference>
<comment type="catalytic activity">
    <reaction evidence="7 8">
        <text>cytidine(34) in tRNA(Ile2) + L-lysine + ATP = lysidine(34) in tRNA(Ile2) + AMP + diphosphate + H(+)</text>
        <dbReference type="Rhea" id="RHEA:43744"/>
        <dbReference type="Rhea" id="RHEA-COMP:10625"/>
        <dbReference type="Rhea" id="RHEA-COMP:10670"/>
        <dbReference type="ChEBI" id="CHEBI:15378"/>
        <dbReference type="ChEBI" id="CHEBI:30616"/>
        <dbReference type="ChEBI" id="CHEBI:32551"/>
        <dbReference type="ChEBI" id="CHEBI:33019"/>
        <dbReference type="ChEBI" id="CHEBI:82748"/>
        <dbReference type="ChEBI" id="CHEBI:83665"/>
        <dbReference type="ChEBI" id="CHEBI:456215"/>
        <dbReference type="EC" id="6.3.4.19"/>
    </reaction>
</comment>
<comment type="similarity">
    <text evidence="8">Belongs to the tRNA(Ile)-lysidine synthase family.</text>
</comment>
<dbReference type="SUPFAM" id="SSF82829">
    <property type="entry name" value="MesJ substrate recognition domain-like"/>
    <property type="match status" value="1"/>
</dbReference>
<dbReference type="NCBIfam" id="TIGR02432">
    <property type="entry name" value="lysidine_TilS_N"/>
    <property type="match status" value="1"/>
</dbReference>
<dbReference type="HAMAP" id="MF_01161">
    <property type="entry name" value="tRNA_Ile_lys_synt"/>
    <property type="match status" value="1"/>
</dbReference>
<keyword evidence="4 8" id="KW-0819">tRNA processing</keyword>
<dbReference type="Gene3D" id="3.30.465.60">
    <property type="match status" value="1"/>
</dbReference>
<dbReference type="Pfam" id="PF09179">
    <property type="entry name" value="TilS"/>
    <property type="match status" value="1"/>
</dbReference>
<evidence type="ECO:0000313" key="11">
    <source>
        <dbReference type="Proteomes" id="UP001597318"/>
    </source>
</evidence>
<keyword evidence="5 8" id="KW-0547">Nucleotide-binding</keyword>
<organism evidence="10 11">
    <name type="scientific">Metabacillus endolithicus</name>
    <dbReference type="NCBI Taxonomy" id="1535204"/>
    <lineage>
        <taxon>Bacteria</taxon>
        <taxon>Bacillati</taxon>
        <taxon>Bacillota</taxon>
        <taxon>Bacilli</taxon>
        <taxon>Bacillales</taxon>
        <taxon>Bacillaceae</taxon>
        <taxon>Metabacillus</taxon>
    </lineage>
</organism>